<organism evidence="1">
    <name type="scientific">Caulobacter sp. 73W</name>
    <dbReference type="NCBI Taxonomy" id="3161137"/>
    <lineage>
        <taxon>Bacteria</taxon>
        <taxon>Pseudomonadati</taxon>
        <taxon>Pseudomonadota</taxon>
        <taxon>Alphaproteobacteria</taxon>
        <taxon>Caulobacterales</taxon>
        <taxon>Caulobacteraceae</taxon>
        <taxon>Caulobacter</taxon>
    </lineage>
</organism>
<evidence type="ECO:0000313" key="1">
    <source>
        <dbReference type="EMBL" id="XDO96913.1"/>
    </source>
</evidence>
<reference evidence="1" key="1">
    <citation type="submission" date="2024-06" db="EMBL/GenBank/DDBJ databases">
        <title>Caulobacter inopinatus, sp. nov.</title>
        <authorList>
            <person name="Donachie S.P."/>
        </authorList>
    </citation>
    <scope>NUCLEOTIDE SEQUENCE</scope>
    <source>
        <strain evidence="1">73W</strain>
    </source>
</reference>
<dbReference type="EMBL" id="CP158375">
    <property type="protein sequence ID" value="XDO96913.1"/>
    <property type="molecule type" value="Genomic_DNA"/>
</dbReference>
<dbReference type="RefSeq" id="WP_369059800.1">
    <property type="nucleotide sequence ID" value="NZ_CP158375.1"/>
</dbReference>
<gene>
    <name evidence="1" type="ORF">ABOZ73_00330</name>
</gene>
<protein>
    <submittedName>
        <fullName evidence="1">Uncharacterized protein</fullName>
    </submittedName>
</protein>
<proteinExistence type="predicted"/>
<dbReference type="AlphaFoldDB" id="A0AB39KTC2"/>
<accession>A0AB39KTC2</accession>
<sequence length="140" mass="15731">MVVMQPTELDFAPDGESRWAGMGDYILRSPDRSHEIALRYLGEPPHGDSYHELHIDGVRMPGYVWGCNFAFTPDSKLLAASWMAERYERKTVLIDVEQRRFAVLPEYLENFGFNEGKLVGVDLSAGKSCAVAAVGNWTSF</sequence>
<name>A0AB39KTC2_9CAUL</name>